<feature type="non-terminal residue" evidence="3">
    <location>
        <position position="1"/>
    </location>
</feature>
<keyword evidence="2" id="KW-1133">Transmembrane helix</keyword>
<dbReference type="EMBL" id="BARW01001818">
    <property type="protein sequence ID" value="GAI64184.1"/>
    <property type="molecule type" value="Genomic_DNA"/>
</dbReference>
<organism evidence="3">
    <name type="scientific">marine sediment metagenome</name>
    <dbReference type="NCBI Taxonomy" id="412755"/>
    <lineage>
        <taxon>unclassified sequences</taxon>
        <taxon>metagenomes</taxon>
        <taxon>ecological metagenomes</taxon>
    </lineage>
</organism>
<reference evidence="3" key="1">
    <citation type="journal article" date="2014" name="Front. Microbiol.">
        <title>High frequency of phylogenetically diverse reductive dehalogenase-homologous genes in deep subseafloor sedimentary metagenomes.</title>
        <authorList>
            <person name="Kawai M."/>
            <person name="Futagami T."/>
            <person name="Toyoda A."/>
            <person name="Takaki Y."/>
            <person name="Nishi S."/>
            <person name="Hori S."/>
            <person name="Arai W."/>
            <person name="Tsubouchi T."/>
            <person name="Morono Y."/>
            <person name="Uchiyama I."/>
            <person name="Ito T."/>
            <person name="Fujiyama A."/>
            <person name="Inagaki F."/>
            <person name="Takami H."/>
        </authorList>
    </citation>
    <scope>NUCLEOTIDE SEQUENCE</scope>
    <source>
        <strain evidence="3">Expedition CK06-06</strain>
    </source>
</reference>
<protein>
    <submittedName>
        <fullName evidence="3">Uncharacterized protein</fullName>
    </submittedName>
</protein>
<evidence type="ECO:0000256" key="1">
    <source>
        <dbReference type="SAM" id="MobiDB-lite"/>
    </source>
</evidence>
<accession>X1S8R8</accession>
<feature type="region of interest" description="Disordered" evidence="1">
    <location>
        <begin position="132"/>
        <end position="155"/>
    </location>
</feature>
<gene>
    <name evidence="3" type="ORF">S12H4_05470</name>
</gene>
<keyword evidence="2" id="KW-0812">Transmembrane</keyword>
<name>X1S8R8_9ZZZZ</name>
<feature type="compositionally biased region" description="Basic residues" evidence="1">
    <location>
        <begin position="145"/>
        <end position="155"/>
    </location>
</feature>
<dbReference type="AlphaFoldDB" id="X1S8R8"/>
<sequence length="155" mass="17578">AMYIEIFALAMSCFALVLSCFVLYKYRKYEETLSLELQELAKNTQNTFLEEIAPLKNLVNQSMGRMSAQGHEAKQLKTAEKYISEDILEAQDPMIIAALEILSPRTKDYLDENPDLIMKLIPRFQALQATGDPLGFLKPDGNHGGRPHPFRGKEE</sequence>
<keyword evidence="2" id="KW-0472">Membrane</keyword>
<comment type="caution">
    <text evidence="3">The sequence shown here is derived from an EMBL/GenBank/DDBJ whole genome shotgun (WGS) entry which is preliminary data.</text>
</comment>
<evidence type="ECO:0000313" key="3">
    <source>
        <dbReference type="EMBL" id="GAI64184.1"/>
    </source>
</evidence>
<feature type="transmembrane region" description="Helical" evidence="2">
    <location>
        <begin position="6"/>
        <end position="24"/>
    </location>
</feature>
<proteinExistence type="predicted"/>
<evidence type="ECO:0000256" key="2">
    <source>
        <dbReference type="SAM" id="Phobius"/>
    </source>
</evidence>